<protein>
    <submittedName>
        <fullName evidence="1">Uncharacterized protein</fullName>
    </submittedName>
</protein>
<dbReference type="RefSeq" id="WP_076363202.1">
    <property type="nucleotide sequence ID" value="NZ_FTOM01000001.1"/>
</dbReference>
<dbReference type="Proteomes" id="UP000186098">
    <property type="component" value="Unassembled WGS sequence"/>
</dbReference>
<sequence length="90" mass="9932">MDDTPDLSIPDTRARELRSLFGADRRRLWQHSDTADLTPSQIATNAAPGCARDARGVRTGWQSASRCVSTPMEQAQLAAILPALRRIRES</sequence>
<dbReference type="AlphaFoldDB" id="A0A1N7JV60"/>
<organism evidence="1 2">
    <name type="scientific">Phaeovulum vinaykumarii</name>
    <dbReference type="NCBI Taxonomy" id="407234"/>
    <lineage>
        <taxon>Bacteria</taxon>
        <taxon>Pseudomonadati</taxon>
        <taxon>Pseudomonadota</taxon>
        <taxon>Alphaproteobacteria</taxon>
        <taxon>Rhodobacterales</taxon>
        <taxon>Paracoccaceae</taxon>
        <taxon>Phaeovulum</taxon>
    </lineage>
</organism>
<proteinExistence type="predicted"/>
<name>A0A1N7JV60_9RHOB</name>
<dbReference type="EMBL" id="FTOM01000001">
    <property type="protein sequence ID" value="SIS53228.1"/>
    <property type="molecule type" value="Genomic_DNA"/>
</dbReference>
<evidence type="ECO:0000313" key="1">
    <source>
        <dbReference type="EMBL" id="SIS53228.1"/>
    </source>
</evidence>
<reference evidence="2" key="1">
    <citation type="submission" date="2017-01" db="EMBL/GenBank/DDBJ databases">
        <authorList>
            <person name="Varghese N."/>
            <person name="Submissions S."/>
        </authorList>
    </citation>
    <scope>NUCLEOTIDE SEQUENCE [LARGE SCALE GENOMIC DNA]</scope>
    <source>
        <strain evidence="2">DSM 18714</strain>
    </source>
</reference>
<accession>A0A1N7JV60</accession>
<gene>
    <name evidence="1" type="ORF">SAMN05421795_101363</name>
</gene>
<evidence type="ECO:0000313" key="2">
    <source>
        <dbReference type="Proteomes" id="UP000186098"/>
    </source>
</evidence>
<dbReference type="STRING" id="407234.SAMN05421795_101363"/>
<keyword evidence="2" id="KW-1185">Reference proteome</keyword>